<proteinExistence type="predicted"/>
<organism evidence="1 2">
    <name type="scientific">Planomonospora alba</name>
    <dbReference type="NCBI Taxonomy" id="161354"/>
    <lineage>
        <taxon>Bacteria</taxon>
        <taxon>Bacillati</taxon>
        <taxon>Actinomycetota</taxon>
        <taxon>Actinomycetes</taxon>
        <taxon>Streptosporangiales</taxon>
        <taxon>Streptosporangiaceae</taxon>
        <taxon>Planomonospora</taxon>
    </lineage>
</organism>
<evidence type="ECO:0000313" key="1">
    <source>
        <dbReference type="EMBL" id="GAA3132637.1"/>
    </source>
</evidence>
<accession>A0ABP6N3G6</accession>
<comment type="caution">
    <text evidence="1">The sequence shown here is derived from an EMBL/GenBank/DDBJ whole genome shotgun (WGS) entry which is preliminary data.</text>
</comment>
<evidence type="ECO:0000313" key="2">
    <source>
        <dbReference type="Proteomes" id="UP001500320"/>
    </source>
</evidence>
<dbReference type="Proteomes" id="UP001500320">
    <property type="component" value="Unassembled WGS sequence"/>
</dbReference>
<sequence length="58" mass="6170">MPTETPASAAMARIVVASYPRSRNSRRAVSTMTSRVLSDPLLLRVGSATLVTVRPASL</sequence>
<name>A0ABP6N3G6_9ACTN</name>
<reference evidence="2" key="1">
    <citation type="journal article" date="2019" name="Int. J. Syst. Evol. Microbiol.">
        <title>The Global Catalogue of Microorganisms (GCM) 10K type strain sequencing project: providing services to taxonomists for standard genome sequencing and annotation.</title>
        <authorList>
            <consortium name="The Broad Institute Genomics Platform"/>
            <consortium name="The Broad Institute Genome Sequencing Center for Infectious Disease"/>
            <person name="Wu L."/>
            <person name="Ma J."/>
        </authorList>
    </citation>
    <scope>NUCLEOTIDE SEQUENCE [LARGE SCALE GENOMIC DNA]</scope>
    <source>
        <strain evidence="2">JCM 9373</strain>
    </source>
</reference>
<dbReference type="EMBL" id="BAAAUT010000016">
    <property type="protein sequence ID" value="GAA3132637.1"/>
    <property type="molecule type" value="Genomic_DNA"/>
</dbReference>
<gene>
    <name evidence="1" type="ORF">GCM10010466_24050</name>
</gene>
<keyword evidence="2" id="KW-1185">Reference proteome</keyword>
<protein>
    <submittedName>
        <fullName evidence="1">Uncharacterized protein</fullName>
    </submittedName>
</protein>